<evidence type="ECO:0000256" key="2">
    <source>
        <dbReference type="ARBA" id="ARBA00006143"/>
    </source>
</evidence>
<accession>A0ABN5H025</accession>
<keyword evidence="9" id="KW-1185">Reference proteome</keyword>
<dbReference type="InterPro" id="IPR003834">
    <property type="entry name" value="Cyt_c_assmbl_TM_dom"/>
</dbReference>
<protein>
    <submittedName>
        <fullName evidence="8">Cytochrome C biogenesis protein</fullName>
    </submittedName>
</protein>
<keyword evidence="4 6" id="KW-1133">Transmembrane helix</keyword>
<comment type="subcellular location">
    <subcellularLocation>
        <location evidence="1">Membrane</location>
        <topology evidence="1">Multi-pass membrane protein</topology>
    </subcellularLocation>
</comment>
<dbReference type="InterPro" id="IPR051790">
    <property type="entry name" value="Cytochrome_c-biogenesis_DsbD"/>
</dbReference>
<gene>
    <name evidence="8" type="ORF">BXT84_08145</name>
</gene>
<comment type="similarity">
    <text evidence="2">Belongs to the DsbD family.</text>
</comment>
<keyword evidence="5 6" id="KW-0472">Membrane</keyword>
<evidence type="ECO:0000259" key="7">
    <source>
        <dbReference type="Pfam" id="PF02683"/>
    </source>
</evidence>
<evidence type="ECO:0000256" key="3">
    <source>
        <dbReference type="ARBA" id="ARBA00022692"/>
    </source>
</evidence>
<keyword evidence="3 6" id="KW-0812">Transmembrane</keyword>
<evidence type="ECO:0000313" key="8">
    <source>
        <dbReference type="EMBL" id="AUW93919.1"/>
    </source>
</evidence>
<name>A0ABN5H025_9FIRM</name>
<dbReference type="Pfam" id="PF02683">
    <property type="entry name" value="DsbD_TM"/>
    <property type="match status" value="1"/>
</dbReference>
<evidence type="ECO:0000256" key="5">
    <source>
        <dbReference type="ARBA" id="ARBA00023136"/>
    </source>
</evidence>
<dbReference type="EMBL" id="CP019454">
    <property type="protein sequence ID" value="AUW93919.1"/>
    <property type="molecule type" value="Genomic_DNA"/>
</dbReference>
<feature type="transmembrane region" description="Helical" evidence="6">
    <location>
        <begin position="168"/>
        <end position="190"/>
    </location>
</feature>
<evidence type="ECO:0000313" key="9">
    <source>
        <dbReference type="Proteomes" id="UP000325292"/>
    </source>
</evidence>
<feature type="transmembrane region" description="Helical" evidence="6">
    <location>
        <begin position="56"/>
        <end position="81"/>
    </location>
</feature>
<reference evidence="8 9" key="1">
    <citation type="journal article" date="2019" name="Sci. Rep.">
        <title>Sulfobacillus thermotolerans: new insights into resistance and metabolic capacities of acidophilic chemolithotrophs.</title>
        <authorList>
            <person name="Panyushkina A.E."/>
            <person name="Babenko V.V."/>
            <person name="Nikitina A.S."/>
            <person name="Selezneva O.V."/>
            <person name="Tsaplina I.A."/>
            <person name="Letarova M.A."/>
            <person name="Kostryukova E.S."/>
            <person name="Letarov A.V."/>
        </authorList>
    </citation>
    <scope>NUCLEOTIDE SEQUENCE [LARGE SCALE GENOMIC DNA]</scope>
    <source>
        <strain evidence="8 9">Kr1</strain>
    </source>
</reference>
<evidence type="ECO:0000256" key="1">
    <source>
        <dbReference type="ARBA" id="ARBA00004141"/>
    </source>
</evidence>
<dbReference type="Proteomes" id="UP000325292">
    <property type="component" value="Chromosome"/>
</dbReference>
<evidence type="ECO:0000256" key="6">
    <source>
        <dbReference type="SAM" id="Phobius"/>
    </source>
</evidence>
<proteinExistence type="inferred from homology"/>
<feature type="transmembrane region" description="Helical" evidence="6">
    <location>
        <begin position="130"/>
        <end position="156"/>
    </location>
</feature>
<evidence type="ECO:0000256" key="4">
    <source>
        <dbReference type="ARBA" id="ARBA00022989"/>
    </source>
</evidence>
<sequence>MSLVSLGVAFVAGLASVLSPCVLPLIPSYLTTMAGTALTAESVHNHVIRRRVMQNAVLFVLGFSIILVLAGLGASSMGQFIHFHRQIIAEIGGLIMIVFGLEIFGLIQIGLIKRDVHFSVTPKAQGISAVILGMVFAAGWTPCVGPILASILLLAAHSSTVSTGGIMLASYAAGLAVPFLVLAFFLGQAAQWTRQMGRYLPWIERISGAMLVILGISLLTGWYDRIPNLVALAPLVR</sequence>
<feature type="domain" description="Cytochrome C biogenesis protein transmembrane" evidence="7">
    <location>
        <begin position="4"/>
        <end position="219"/>
    </location>
</feature>
<dbReference type="PANTHER" id="PTHR31272">
    <property type="entry name" value="CYTOCHROME C-TYPE BIOGENESIS PROTEIN HI_1454-RELATED"/>
    <property type="match status" value="1"/>
</dbReference>
<feature type="transmembrane region" description="Helical" evidence="6">
    <location>
        <begin position="202"/>
        <end position="223"/>
    </location>
</feature>
<feature type="transmembrane region" description="Helical" evidence="6">
    <location>
        <begin position="87"/>
        <end position="109"/>
    </location>
</feature>
<dbReference type="PANTHER" id="PTHR31272:SF4">
    <property type="entry name" value="CYTOCHROME C-TYPE BIOGENESIS PROTEIN HI_1454-RELATED"/>
    <property type="match status" value="1"/>
</dbReference>
<organism evidence="8 9">
    <name type="scientific">Sulfobacillus thermotolerans</name>
    <dbReference type="NCBI Taxonomy" id="338644"/>
    <lineage>
        <taxon>Bacteria</taxon>
        <taxon>Bacillati</taxon>
        <taxon>Bacillota</taxon>
        <taxon>Clostridia</taxon>
        <taxon>Eubacteriales</taxon>
        <taxon>Clostridiales Family XVII. Incertae Sedis</taxon>
        <taxon>Sulfobacillus</taxon>
    </lineage>
</organism>